<dbReference type="OrthoDB" id="9768896at2"/>
<dbReference type="InterPro" id="IPR035902">
    <property type="entry name" value="Nuc_phospho_transferase"/>
</dbReference>
<keyword evidence="1 4" id="KW-0328">Glycosyltransferase</keyword>
<evidence type="ECO:0000256" key="1">
    <source>
        <dbReference type="ARBA" id="ARBA00022676"/>
    </source>
</evidence>
<dbReference type="PANTHER" id="PTHR43285:SF4">
    <property type="entry name" value="TRANSFERASE"/>
    <property type="match status" value="1"/>
</dbReference>
<name>A0A090AM27_9ENTR</name>
<dbReference type="AlphaFoldDB" id="A0A090AM27"/>
<dbReference type="InterPro" id="IPR017459">
    <property type="entry name" value="Glycosyl_Trfase_fam3_N_dom"/>
</dbReference>
<accession>A0A090AM27</accession>
<keyword evidence="2 4" id="KW-0808">Transferase</keyword>
<dbReference type="KEGG" id="sbw:TGUWTKB_4830"/>
<dbReference type="InterPro" id="IPR036320">
    <property type="entry name" value="Glycosyl_Trfase_fam3_N_dom_sf"/>
</dbReference>
<dbReference type="SUPFAM" id="SSF47648">
    <property type="entry name" value="Nucleoside phosphorylase/phosphoribosyltransferase N-terminal domain"/>
    <property type="match status" value="1"/>
</dbReference>
<dbReference type="RefSeq" id="WP_052459566.1">
    <property type="nucleotide sequence ID" value="NZ_AP014521.1"/>
</dbReference>
<dbReference type="STRING" id="1410383.TGUWTKB_4830"/>
<dbReference type="Proteomes" id="UP000031627">
    <property type="component" value="Chromosome"/>
</dbReference>
<reference evidence="4 5" key="2">
    <citation type="journal article" date="2014" name="Curr. Biol.">
        <title>Symbiont-Supplemented Maternal Investment Underpinning Host's Ecological Adaptation.</title>
        <authorList>
            <person name="Kaiwa N."/>
            <person name="Hosokawa T."/>
            <person name="Nikoh N."/>
            <person name="Tanahashi M."/>
            <person name="Moriyama M."/>
            <person name="Meng X.Y."/>
            <person name="Maeda T."/>
            <person name="Yamaguchi K."/>
            <person name="Shigenobu S."/>
            <person name="Ito M."/>
            <person name="Fukatsu T."/>
        </authorList>
    </citation>
    <scope>NUCLEOTIDE SEQUENCE [LARGE SCALE GENOMIC DNA]</scope>
    <source>
        <strain evidence="4 5">UwTKB</strain>
    </source>
</reference>
<dbReference type="InterPro" id="IPR005940">
    <property type="entry name" value="Anthranilate_Pribosyl_Tfrase"/>
</dbReference>
<dbReference type="SUPFAM" id="SSF52418">
    <property type="entry name" value="Nucleoside phosphorylase/phosphoribosyltransferase catalytic domain"/>
    <property type="match status" value="1"/>
</dbReference>
<feature type="domain" description="Glycosyl transferase family 3 N-terminal" evidence="3">
    <location>
        <begin position="5"/>
        <end position="68"/>
    </location>
</feature>
<evidence type="ECO:0000256" key="2">
    <source>
        <dbReference type="ARBA" id="ARBA00022679"/>
    </source>
</evidence>
<dbReference type="Gene3D" id="1.20.970.10">
    <property type="entry name" value="Transferase, Pyrimidine Nucleoside Phosphorylase, Chain C"/>
    <property type="match status" value="1"/>
</dbReference>
<dbReference type="Pfam" id="PF02885">
    <property type="entry name" value="Glycos_trans_3N"/>
    <property type="match status" value="1"/>
</dbReference>
<evidence type="ECO:0000313" key="4">
    <source>
        <dbReference type="EMBL" id="BAP58709.1"/>
    </source>
</evidence>
<reference evidence="5" key="1">
    <citation type="submission" date="2013-11" db="EMBL/GenBank/DDBJ databases">
        <title>Symbiont-containing voluminous jelly as an extraordinary maternal gift for overwintering insect nymphs.</title>
        <authorList>
            <person name="Kaiwa N."/>
            <person name="Hosokawa T."/>
            <person name="Nikoh N."/>
            <person name="Meng X.Y."/>
            <person name="Tanahashi M."/>
            <person name="Moriyama M."/>
            <person name="Maeda T."/>
            <person name="Yamaguchi K."/>
            <person name="Shigenobu S."/>
            <person name="Ito M."/>
            <person name="Fukatsu T."/>
        </authorList>
    </citation>
    <scope>NUCLEOTIDE SEQUENCE [LARGE SCALE GENOMIC DNA]</scope>
    <source>
        <strain evidence="5">UwTKB</strain>
    </source>
</reference>
<dbReference type="EMBL" id="AP014521">
    <property type="protein sequence ID" value="BAP58709.1"/>
    <property type="molecule type" value="Genomic_DNA"/>
</dbReference>
<dbReference type="PANTHER" id="PTHR43285">
    <property type="entry name" value="ANTHRANILATE PHOSPHORIBOSYLTRANSFERASE"/>
    <property type="match status" value="1"/>
</dbReference>
<dbReference type="GO" id="GO:0004048">
    <property type="term" value="F:anthranilate phosphoribosyltransferase activity"/>
    <property type="evidence" value="ECO:0007669"/>
    <property type="project" value="InterPro"/>
</dbReference>
<dbReference type="NCBIfam" id="NF006005">
    <property type="entry name" value="PRK08136.1"/>
    <property type="match status" value="1"/>
</dbReference>
<keyword evidence="5" id="KW-1185">Reference proteome</keyword>
<organism evidence="4 5">
    <name type="scientific">Candidatus Tachikawaea gelatinosa</name>
    <dbReference type="NCBI Taxonomy" id="1410383"/>
    <lineage>
        <taxon>Bacteria</taxon>
        <taxon>Pseudomonadati</taxon>
        <taxon>Pseudomonadota</taxon>
        <taxon>Gammaproteobacteria</taxon>
        <taxon>Enterobacterales</taxon>
        <taxon>Enterobacteriaceae</taxon>
        <taxon>Candidatus Tachikawaea</taxon>
    </lineage>
</organism>
<proteinExistence type="predicted"/>
<sequence>MNIQKIIKKIIRKKNDYSMTFNDSKKLYQCILENKIADLELGTLLLAIRSKGESIKELHGFYCAMQEKISCFRIKTKNIVAIIPSYNGARRQCNLTPLLAILLNKLDFPVLVHGVTEDPTRIISKDIFKYFQIFPTSDFLVAEKKINNHELVFMPIENLCKSIANQVSLRWRTNMRNSSHILAKLIYPFNINQAIRFVSVSHPKYFNLIKMLFRKTNESVLLTYGNEGEVSIHPNKSQKITFIYGNKFEKIFFYDYKEKKTLLPSKNIQETISWMKKIIKKLLPMPPSIRFQIASYCVASKVCSSFEEAFLKIKKKGY</sequence>
<dbReference type="GO" id="GO:0005829">
    <property type="term" value="C:cytosol"/>
    <property type="evidence" value="ECO:0007669"/>
    <property type="project" value="TreeGrafter"/>
</dbReference>
<gene>
    <name evidence="4" type="primary">ybiB</name>
    <name evidence="4" type="ORF">TGUWTKB_4830</name>
</gene>
<dbReference type="HOGENOM" id="CLU_068658_0_0_6"/>
<evidence type="ECO:0000259" key="3">
    <source>
        <dbReference type="Pfam" id="PF02885"/>
    </source>
</evidence>
<evidence type="ECO:0000313" key="5">
    <source>
        <dbReference type="Proteomes" id="UP000031627"/>
    </source>
</evidence>
<dbReference type="GO" id="GO:0000162">
    <property type="term" value="P:L-tryptophan biosynthetic process"/>
    <property type="evidence" value="ECO:0007669"/>
    <property type="project" value="InterPro"/>
</dbReference>
<dbReference type="Gene3D" id="3.40.1030.10">
    <property type="entry name" value="Nucleoside phosphorylase/phosphoribosyltransferase catalytic domain"/>
    <property type="match status" value="1"/>
</dbReference>
<protein>
    <submittedName>
        <fullName evidence="4">Anthranilate phosphoribosyltransferase YbiB</fullName>
    </submittedName>
</protein>